<dbReference type="CDD" id="cd01951">
    <property type="entry name" value="lectin_L-type"/>
    <property type="match status" value="1"/>
</dbReference>
<dbReference type="InterPro" id="IPR013783">
    <property type="entry name" value="Ig-like_fold"/>
</dbReference>
<proteinExistence type="predicted"/>
<dbReference type="InterPro" id="IPR032179">
    <property type="entry name" value="Cry22Aa_Ig-like"/>
</dbReference>
<comment type="caution">
    <text evidence="3">The sequence shown here is derived from an EMBL/GenBank/DDBJ whole genome shotgun (WGS) entry which is preliminary data.</text>
</comment>
<dbReference type="RefSeq" id="WP_207112001.1">
    <property type="nucleotide sequence ID" value="NZ_JAFLWD010000012.1"/>
</dbReference>
<gene>
    <name evidence="3" type="ORF">JZO69_06085</name>
</gene>
<keyword evidence="4" id="KW-1185">Reference proteome</keyword>
<feature type="domain" description="Pesticidal crystal protein Cry22Aa Ig-like" evidence="2">
    <location>
        <begin position="362"/>
        <end position="419"/>
    </location>
</feature>
<feature type="chain" id="PRO_5047132568" evidence="1">
    <location>
        <begin position="24"/>
        <end position="647"/>
    </location>
</feature>
<protein>
    <submittedName>
        <fullName evidence="3">DUF5011 domain-containing protein</fullName>
    </submittedName>
</protein>
<feature type="domain" description="Pesticidal crystal protein Cry22Aa Ig-like" evidence="2">
    <location>
        <begin position="440"/>
        <end position="498"/>
    </location>
</feature>
<dbReference type="EMBL" id="JAFLWD010000012">
    <property type="protein sequence ID" value="MBO0439921.1"/>
    <property type="molecule type" value="Genomic_DNA"/>
</dbReference>
<dbReference type="InterPro" id="IPR013320">
    <property type="entry name" value="ConA-like_dom_sf"/>
</dbReference>
<dbReference type="Pfam" id="PF16403">
    <property type="entry name" value="Bact_surface_Ig-like"/>
    <property type="match status" value="3"/>
</dbReference>
<name>A0ABS3GXD4_9ENTE</name>
<dbReference type="Pfam" id="PF18483">
    <property type="entry name" value="Lectin_L-type_dom"/>
    <property type="match status" value="1"/>
</dbReference>
<organism evidence="3 4">
    <name type="scientific">Candidatus Enterococcus ikei</name>
    <dbReference type="NCBI Taxonomy" id="2815326"/>
    <lineage>
        <taxon>Bacteria</taxon>
        <taxon>Bacillati</taxon>
        <taxon>Bacillota</taxon>
        <taxon>Bacilli</taxon>
        <taxon>Lactobacillales</taxon>
        <taxon>Enterococcaceae</taxon>
        <taxon>Enterococcus</taxon>
    </lineage>
</organism>
<dbReference type="SUPFAM" id="SSF49899">
    <property type="entry name" value="Concanavalin A-like lectins/glucanases"/>
    <property type="match status" value="1"/>
</dbReference>
<dbReference type="Proteomes" id="UP000664632">
    <property type="component" value="Unassembled WGS sequence"/>
</dbReference>
<keyword evidence="1" id="KW-0732">Signal</keyword>
<evidence type="ECO:0000259" key="2">
    <source>
        <dbReference type="Pfam" id="PF16403"/>
    </source>
</evidence>
<dbReference type="Gene3D" id="2.60.120.200">
    <property type="match status" value="1"/>
</dbReference>
<sequence>MKKSTINKMLCLSLTGAIGVSMGGITTNAMSNGHTQSENGNVSIFKSEDKSGVDLKNLFSFNGNATQINSNTAQLTDALKTQRGSISGIVSLDMRYDFNLDIDVNLGNDVKGADGIAIAFHQDDIGKLGEYGGGLGIRGLKNGIGFELDTFSAAPDDNDPAFNHKDMKGAHAGFVSTDKSKNVLTALAPMQQIRFTPNQFKKLVLNWNSERQVINAKYDGQTWELKNPSIDKTKKYTFTIGASTGLYFNKQTVRVNSFEAVFTKPELKANDIELYQDDKFDPFDKRIGLNAYDKVDGNLTNKIAVVENNVNTAIPGKYKVTYEVKNSVNEVARKTINVTVFSKPELKANDIGIYQDDKFDPFDERIGLSAYDEVDGDLTDNIAVVENNVNTAIPGKYKVTYEVKNKANKETRKTISVTVYAKPELKANDIEIYQDEKFDPFDERIGLSAYDEVDGDLTNKITVAENNVDTAIPGKYKVTYEVKNKANKVTRKTINVTVKIHDTWPGGTTDGWKMFSGEDIELVKDPVNALVGEHTFYADKHASIYKRYTGKDALEANQVYRATVYFKPMNNSLVGHYVKLALKSDPSGKESREIFNTTLANAIPAEKGYYCVTTTFEVGEDETDPLIVVENYQPGYIGSVNISKVNN</sequence>
<accession>A0ABS3GXD4</accession>
<feature type="signal peptide" evidence="1">
    <location>
        <begin position="1"/>
        <end position="23"/>
    </location>
</feature>
<dbReference type="InterPro" id="IPR056573">
    <property type="entry name" value="Lectin_L-type_dom"/>
</dbReference>
<evidence type="ECO:0000313" key="3">
    <source>
        <dbReference type="EMBL" id="MBO0439921.1"/>
    </source>
</evidence>
<evidence type="ECO:0000256" key="1">
    <source>
        <dbReference type="SAM" id="SignalP"/>
    </source>
</evidence>
<dbReference type="Gene3D" id="2.60.40.10">
    <property type="entry name" value="Immunoglobulins"/>
    <property type="match status" value="3"/>
</dbReference>
<reference evidence="3 4" key="1">
    <citation type="submission" date="2021-03" db="EMBL/GenBank/DDBJ databases">
        <title>Enterococcal diversity collection.</title>
        <authorList>
            <person name="Gilmore M.S."/>
            <person name="Schwartzman J."/>
            <person name="Van Tyne D."/>
            <person name="Martin M."/>
            <person name="Earl A.M."/>
            <person name="Manson A.L."/>
            <person name="Straub T."/>
            <person name="Salamzade R."/>
            <person name="Saavedra J."/>
            <person name="Lebreton F."/>
            <person name="Prichula J."/>
            <person name="Schaufler K."/>
            <person name="Gaca A."/>
            <person name="Sgardioli B."/>
            <person name="Wagenaar J."/>
            <person name="Strong T."/>
        </authorList>
    </citation>
    <scope>NUCLEOTIDE SEQUENCE [LARGE SCALE GENOMIC DNA]</scope>
    <source>
        <strain evidence="3 4">DIV0869a</strain>
    </source>
</reference>
<evidence type="ECO:0000313" key="4">
    <source>
        <dbReference type="Proteomes" id="UP000664632"/>
    </source>
</evidence>
<feature type="domain" description="Pesticidal crystal protein Cry22Aa Ig-like" evidence="2">
    <location>
        <begin position="287"/>
        <end position="340"/>
    </location>
</feature>